<dbReference type="EMBL" id="VSSQ01058818">
    <property type="protein sequence ID" value="MPN12467.1"/>
    <property type="molecule type" value="Genomic_DNA"/>
</dbReference>
<gene>
    <name evidence="1" type="ORF">SDC9_159785</name>
</gene>
<evidence type="ECO:0000313" key="1">
    <source>
        <dbReference type="EMBL" id="MPN12467.1"/>
    </source>
</evidence>
<proteinExistence type="predicted"/>
<organism evidence="1">
    <name type="scientific">bioreactor metagenome</name>
    <dbReference type="NCBI Taxonomy" id="1076179"/>
    <lineage>
        <taxon>unclassified sequences</taxon>
        <taxon>metagenomes</taxon>
        <taxon>ecological metagenomes</taxon>
    </lineage>
</organism>
<accession>A0A645FDS8</accession>
<protein>
    <submittedName>
        <fullName evidence="1">Uncharacterized protein</fullName>
    </submittedName>
</protein>
<name>A0A645FDS8_9ZZZZ</name>
<reference evidence="1" key="1">
    <citation type="submission" date="2019-08" db="EMBL/GenBank/DDBJ databases">
        <authorList>
            <person name="Kucharzyk K."/>
            <person name="Murdoch R.W."/>
            <person name="Higgins S."/>
            <person name="Loffler F."/>
        </authorList>
    </citation>
    <scope>NUCLEOTIDE SEQUENCE</scope>
</reference>
<comment type="caution">
    <text evidence="1">The sequence shown here is derived from an EMBL/GenBank/DDBJ whole genome shotgun (WGS) entry which is preliminary data.</text>
</comment>
<sequence length="63" mass="6999">MISQQGAIHAVSYLLAHGCTEQLAKDMLASLRKTAQAIRDESTRREAMQLFDTDQLVYSSTPT</sequence>
<dbReference type="AlphaFoldDB" id="A0A645FDS8"/>